<evidence type="ECO:0000313" key="2">
    <source>
        <dbReference type="Proteomes" id="UP000248330"/>
    </source>
</evidence>
<evidence type="ECO:0000313" key="1">
    <source>
        <dbReference type="EMBL" id="PXV71220.1"/>
    </source>
</evidence>
<dbReference type="OrthoDB" id="7061144at2"/>
<dbReference type="Pfam" id="PF14337">
    <property type="entry name" value="Abi_alpha"/>
    <property type="match status" value="1"/>
</dbReference>
<name>A0A318EH02_9GAMM</name>
<accession>A0A318EH02</accession>
<reference evidence="1 2" key="1">
    <citation type="submission" date="2018-04" db="EMBL/GenBank/DDBJ databases">
        <title>Genomic Encyclopedia of Type Strains, Phase IV (KMG-IV): sequencing the most valuable type-strain genomes for metagenomic binning, comparative biology and taxonomic classification.</title>
        <authorList>
            <person name="Goeker M."/>
        </authorList>
    </citation>
    <scope>NUCLEOTIDE SEQUENCE [LARGE SCALE GENOMIC DNA]</scope>
    <source>
        <strain evidence="1 2">DSM 104150</strain>
    </source>
</reference>
<dbReference type="InterPro" id="IPR025506">
    <property type="entry name" value="Abi_alpha"/>
</dbReference>
<dbReference type="Proteomes" id="UP000248330">
    <property type="component" value="Unassembled WGS sequence"/>
</dbReference>
<dbReference type="EMBL" id="QICN01000001">
    <property type="protein sequence ID" value="PXV71220.1"/>
    <property type="molecule type" value="Genomic_DNA"/>
</dbReference>
<comment type="caution">
    <text evidence="1">The sequence shown here is derived from an EMBL/GenBank/DDBJ whole genome shotgun (WGS) entry which is preliminary data.</text>
</comment>
<gene>
    <name evidence="1" type="ORF">C8D93_101264</name>
</gene>
<protein>
    <submittedName>
        <fullName evidence="1">Uncharacterized protein DUF4393</fullName>
    </submittedName>
</protein>
<dbReference type="AlphaFoldDB" id="A0A318EH02"/>
<organism evidence="1 2">
    <name type="scientific">Sinimarinibacterium flocculans</name>
    <dbReference type="NCBI Taxonomy" id="985250"/>
    <lineage>
        <taxon>Bacteria</taxon>
        <taxon>Pseudomonadati</taxon>
        <taxon>Pseudomonadota</taxon>
        <taxon>Gammaproteobacteria</taxon>
        <taxon>Nevskiales</taxon>
        <taxon>Nevskiaceae</taxon>
        <taxon>Sinimarinibacterium</taxon>
    </lineage>
</organism>
<dbReference type="Gene3D" id="3.30.110.190">
    <property type="match status" value="1"/>
</dbReference>
<dbReference type="RefSeq" id="WP_110263358.1">
    <property type="nucleotide sequence ID" value="NZ_CAKZQT010000007.1"/>
</dbReference>
<keyword evidence="2" id="KW-1185">Reference proteome</keyword>
<sequence>MQDDHRDAASHDFGALFRRVREVAQTLPGAQLAQRQLERVETRVLGELKHRLDHLDPDDACGPARAGASGRQPGLQERAARLLARAEEQTPEQATDALFHLLLDQLVADELLILKALAKEAAVPLLHVAIGPRLGPATQRLVSNVSGLGKLAGVRLLGQTPAYIARLRALGLVESAAEDDRLEIKYQMLEADGAVREAVEQAKPGALSTVHYQRRVLQLSDLGRAFWDACAPRD</sequence>
<proteinExistence type="predicted"/>